<sequence>MRDEWLNFTKGQGVKFSEITARFEFANVQRYIRGGISGCGFSAARNSEYRSAVKLYTKDDGGKEGTTNGFGKIPQGNQSFKALEVVKFNLQFHLSVKGRTLHHFLLIQKSLLNKN</sequence>
<gene>
    <name evidence="1" type="ORF">F2P81_019048</name>
</gene>
<evidence type="ECO:0000313" key="1">
    <source>
        <dbReference type="EMBL" id="KAF0029943.1"/>
    </source>
</evidence>
<dbReference type="AlphaFoldDB" id="A0A6A4S6A1"/>
<accession>A0A6A4S6A1</accession>
<proteinExistence type="predicted"/>
<dbReference type="EMBL" id="VEVO01000016">
    <property type="protein sequence ID" value="KAF0029943.1"/>
    <property type="molecule type" value="Genomic_DNA"/>
</dbReference>
<protein>
    <submittedName>
        <fullName evidence="1">Uncharacterized protein</fullName>
    </submittedName>
</protein>
<reference evidence="1 2" key="1">
    <citation type="submission" date="2019-06" db="EMBL/GenBank/DDBJ databases">
        <title>Draft genomes of female and male turbot (Scophthalmus maximus).</title>
        <authorList>
            <person name="Xu H."/>
            <person name="Xu X.-W."/>
            <person name="Shao C."/>
            <person name="Chen S."/>
        </authorList>
    </citation>
    <scope>NUCLEOTIDE SEQUENCE [LARGE SCALE GENOMIC DNA]</scope>
    <source>
        <strain evidence="1">Ysfricsl-2016a</strain>
        <tissue evidence="1">Blood</tissue>
    </source>
</reference>
<dbReference type="Proteomes" id="UP000438429">
    <property type="component" value="Unassembled WGS sequence"/>
</dbReference>
<comment type="caution">
    <text evidence="1">The sequence shown here is derived from an EMBL/GenBank/DDBJ whole genome shotgun (WGS) entry which is preliminary data.</text>
</comment>
<evidence type="ECO:0000313" key="2">
    <source>
        <dbReference type="Proteomes" id="UP000438429"/>
    </source>
</evidence>
<name>A0A6A4S6A1_SCOMX</name>
<organism evidence="1 2">
    <name type="scientific">Scophthalmus maximus</name>
    <name type="common">Turbot</name>
    <name type="synonym">Psetta maxima</name>
    <dbReference type="NCBI Taxonomy" id="52904"/>
    <lineage>
        <taxon>Eukaryota</taxon>
        <taxon>Metazoa</taxon>
        <taxon>Chordata</taxon>
        <taxon>Craniata</taxon>
        <taxon>Vertebrata</taxon>
        <taxon>Euteleostomi</taxon>
        <taxon>Actinopterygii</taxon>
        <taxon>Neopterygii</taxon>
        <taxon>Teleostei</taxon>
        <taxon>Neoteleostei</taxon>
        <taxon>Acanthomorphata</taxon>
        <taxon>Carangaria</taxon>
        <taxon>Pleuronectiformes</taxon>
        <taxon>Pleuronectoidei</taxon>
        <taxon>Scophthalmidae</taxon>
        <taxon>Scophthalmus</taxon>
    </lineage>
</organism>